<sequence>MRGSVTISANTGFVKLDGNQVLGLVTVNNKTTTLAVPLEDAPATEIEANRIFGNLACWDNTPPTNDGPPNTVTGTRSGRCASL</sequence>
<keyword evidence="3" id="KW-1185">Reference proteome</keyword>
<gene>
    <name evidence="2" type="ORF">Atai01_41700</name>
</gene>
<comment type="caution">
    <text evidence="2">The sequence shown here is derived from an EMBL/GenBank/DDBJ whole genome shotgun (WGS) entry which is preliminary data.</text>
</comment>
<evidence type="ECO:0000313" key="2">
    <source>
        <dbReference type="EMBL" id="GLY67551.1"/>
    </source>
</evidence>
<dbReference type="AlphaFoldDB" id="A0A9W6VIJ6"/>
<protein>
    <submittedName>
        <fullName evidence="2">Uncharacterized protein</fullName>
    </submittedName>
</protein>
<organism evidence="2 3">
    <name type="scientific">Amycolatopsis taiwanensis</name>
    <dbReference type="NCBI Taxonomy" id="342230"/>
    <lineage>
        <taxon>Bacteria</taxon>
        <taxon>Bacillati</taxon>
        <taxon>Actinomycetota</taxon>
        <taxon>Actinomycetes</taxon>
        <taxon>Pseudonocardiales</taxon>
        <taxon>Pseudonocardiaceae</taxon>
        <taxon>Amycolatopsis</taxon>
    </lineage>
</organism>
<feature type="region of interest" description="Disordered" evidence="1">
    <location>
        <begin position="60"/>
        <end position="83"/>
    </location>
</feature>
<reference evidence="2" key="1">
    <citation type="submission" date="2023-03" db="EMBL/GenBank/DDBJ databases">
        <title>Amycolatopsis taiwanensis NBRC 103393.</title>
        <authorList>
            <person name="Ichikawa N."/>
            <person name="Sato H."/>
            <person name="Tonouchi N."/>
        </authorList>
    </citation>
    <scope>NUCLEOTIDE SEQUENCE</scope>
    <source>
        <strain evidence="2">NBRC 103393</strain>
    </source>
</reference>
<evidence type="ECO:0000313" key="3">
    <source>
        <dbReference type="Proteomes" id="UP001165136"/>
    </source>
</evidence>
<name>A0A9W6VIJ6_9PSEU</name>
<evidence type="ECO:0000256" key="1">
    <source>
        <dbReference type="SAM" id="MobiDB-lite"/>
    </source>
</evidence>
<proteinExistence type="predicted"/>
<dbReference type="EMBL" id="BSTI01000008">
    <property type="protein sequence ID" value="GLY67551.1"/>
    <property type="molecule type" value="Genomic_DNA"/>
</dbReference>
<accession>A0A9W6VIJ6</accession>
<dbReference type="Proteomes" id="UP001165136">
    <property type="component" value="Unassembled WGS sequence"/>
</dbReference>
<feature type="compositionally biased region" description="Low complexity" evidence="1">
    <location>
        <begin position="60"/>
        <end position="75"/>
    </location>
</feature>